<keyword evidence="3" id="KW-1185">Reference proteome</keyword>
<sequence length="81" mass="9251">MALFFNGLKGLKRTVYSCQLRWLNYLRPSSITFRVDVRHEKKGNGKGAEPTNPIQNRPKPLQHTQNLTLKGLLTYQGTPLV</sequence>
<protein>
    <recommendedName>
        <fullName evidence="4">HTH myb-type domain-containing protein</fullName>
    </recommendedName>
</protein>
<name>A0A6G1C4D3_9ORYZ</name>
<dbReference type="EMBL" id="SPHZ02000010">
    <property type="protein sequence ID" value="KAF0895040.1"/>
    <property type="molecule type" value="Genomic_DNA"/>
</dbReference>
<organism evidence="2 3">
    <name type="scientific">Oryza meyeriana var. granulata</name>
    <dbReference type="NCBI Taxonomy" id="110450"/>
    <lineage>
        <taxon>Eukaryota</taxon>
        <taxon>Viridiplantae</taxon>
        <taxon>Streptophyta</taxon>
        <taxon>Embryophyta</taxon>
        <taxon>Tracheophyta</taxon>
        <taxon>Spermatophyta</taxon>
        <taxon>Magnoliopsida</taxon>
        <taxon>Liliopsida</taxon>
        <taxon>Poales</taxon>
        <taxon>Poaceae</taxon>
        <taxon>BOP clade</taxon>
        <taxon>Oryzoideae</taxon>
        <taxon>Oryzeae</taxon>
        <taxon>Oryzinae</taxon>
        <taxon>Oryza</taxon>
        <taxon>Oryza meyeriana</taxon>
    </lineage>
</organism>
<dbReference type="Proteomes" id="UP000479710">
    <property type="component" value="Unassembled WGS sequence"/>
</dbReference>
<gene>
    <name evidence="2" type="ORF">E2562_006758</name>
</gene>
<feature type="region of interest" description="Disordered" evidence="1">
    <location>
        <begin position="40"/>
        <end position="63"/>
    </location>
</feature>
<reference evidence="2 3" key="1">
    <citation type="submission" date="2019-11" db="EMBL/GenBank/DDBJ databases">
        <title>Whole genome sequence of Oryza granulata.</title>
        <authorList>
            <person name="Li W."/>
        </authorList>
    </citation>
    <scope>NUCLEOTIDE SEQUENCE [LARGE SCALE GENOMIC DNA]</scope>
    <source>
        <strain evidence="3">cv. Menghai</strain>
        <tissue evidence="2">Leaf</tissue>
    </source>
</reference>
<evidence type="ECO:0000313" key="2">
    <source>
        <dbReference type="EMBL" id="KAF0895040.1"/>
    </source>
</evidence>
<accession>A0A6G1C4D3</accession>
<proteinExistence type="predicted"/>
<comment type="caution">
    <text evidence="2">The sequence shown here is derived from an EMBL/GenBank/DDBJ whole genome shotgun (WGS) entry which is preliminary data.</text>
</comment>
<evidence type="ECO:0000313" key="3">
    <source>
        <dbReference type="Proteomes" id="UP000479710"/>
    </source>
</evidence>
<dbReference type="AlphaFoldDB" id="A0A6G1C4D3"/>
<evidence type="ECO:0008006" key="4">
    <source>
        <dbReference type="Google" id="ProtNLM"/>
    </source>
</evidence>
<evidence type="ECO:0000256" key="1">
    <source>
        <dbReference type="SAM" id="MobiDB-lite"/>
    </source>
</evidence>